<evidence type="ECO:0000313" key="3">
    <source>
        <dbReference type="Proteomes" id="UP000198284"/>
    </source>
</evidence>
<feature type="region of interest" description="Disordered" evidence="1">
    <location>
        <begin position="994"/>
        <end position="1054"/>
    </location>
</feature>
<organism evidence="2 3">
    <name type="scientific">Noviherbaspirillum humi</name>
    <dbReference type="NCBI Taxonomy" id="1688639"/>
    <lineage>
        <taxon>Bacteria</taxon>
        <taxon>Pseudomonadati</taxon>
        <taxon>Pseudomonadota</taxon>
        <taxon>Betaproteobacteria</taxon>
        <taxon>Burkholderiales</taxon>
        <taxon>Oxalobacteraceae</taxon>
        <taxon>Noviherbaspirillum</taxon>
    </lineage>
</organism>
<feature type="region of interest" description="Disordered" evidence="1">
    <location>
        <begin position="384"/>
        <end position="427"/>
    </location>
</feature>
<accession>A0A239FE22</accession>
<keyword evidence="3" id="KW-1185">Reference proteome</keyword>
<gene>
    <name evidence="2" type="ORF">SAMN06265795_103294</name>
</gene>
<feature type="compositionally biased region" description="Low complexity" evidence="1">
    <location>
        <begin position="1032"/>
        <end position="1050"/>
    </location>
</feature>
<feature type="compositionally biased region" description="Low complexity" evidence="1">
    <location>
        <begin position="410"/>
        <end position="421"/>
    </location>
</feature>
<dbReference type="Proteomes" id="UP000198284">
    <property type="component" value="Unassembled WGS sequence"/>
</dbReference>
<protein>
    <submittedName>
        <fullName evidence="2">Uncharacterized protein</fullName>
    </submittedName>
</protein>
<reference evidence="2 3" key="1">
    <citation type="submission" date="2017-06" db="EMBL/GenBank/DDBJ databases">
        <authorList>
            <person name="Kim H.J."/>
            <person name="Triplett B.A."/>
        </authorList>
    </citation>
    <scope>NUCLEOTIDE SEQUENCE [LARGE SCALE GENOMIC DNA]</scope>
    <source>
        <strain evidence="2 3">U15</strain>
    </source>
</reference>
<evidence type="ECO:0000313" key="2">
    <source>
        <dbReference type="EMBL" id="SNS54553.1"/>
    </source>
</evidence>
<sequence>MSADLQKVSTSDIAQRADVSPGQEVLIANLNETAPSGNSPIELVKSLFEVLSFSFYGYTLIIQTLFMLPDMLGKLAADANISSESIKGLMEKLKDDGNRQILTPALDALKQGIEQVIQSGARGADLVAALSVHLNEFIGEANALLSKNAQSTRISVPVKNVPGLPSNGAQASKPITSPVILQPESQKSTPATTAPASLPPWINQARLDVTRISNDVIKGALYDSGELQKWVAEIVTLISQTPDLPEGKKLINEVKRASLINNANWQASASFAKFDPYRYAGSPDAFSKGWSQLNELYQKESVNKQQRGYPTVQLSQLLEGARTQLIQFRYVALRNAAVAAMNIPTQRADVSKKAGALLSFLKSQKVAIPAQILQDLTLLASNTWGKPQPSTTHPSPSPTADIRQAPPKPQQSSGSASAEAQNPPPLTQVDNVTLQAVIALHPELAKNIEDLRQRVSQLGTVNAGGAPGMPPNKEGQIEALVNAIISVGNTLADQTVKLAGGQPTDDTKLQIQHMAVTFIANALFPAGEGNLMAQILVNGGQAAYENALNQYADQVAGRRQGLNAWEAVIAGMTGSAFGAAIHISGDLLNRLIKAFGEPKLAGFSATSAGLDGYILQPMRIEGSVLNNERGYPSTRPSSPTTSEGNRELIDIAASLSNQNASESWKLLQDAGWQIAHGENSMLQSYQIDGEKKLILIKQGLSRRQLRDDLGNVFKQAERVEITKLLNESLSSLPWPAQKDADIRTIYDFVSGSFRRNPERLLSAISNIERAAKPTGGLKLLLLKKVFPNFSGLENLSPNSQAAILEWLYPPFSGSFIQRVESIASLNFLISGKPAEKKLANDAAKIRKSLAESARQLGFKTEGHFIDELRRSLSHSALETFDKREYAAISDSMLRARADLIPYIRNRYPELWAKYVLKCNELGARQELGISFLPEGPISISLIEDDSNIKGLRVFLPPPFDSKTLDAKIAELFNNFIESTLLKRGSVPISTQAPISEKIQRQSPPQMQEPAVNGSVVPPPELKSSPARTAQQTTPEPSTSSPEKPNSSRSENTNPVAGFDVTVEQIKNGEVQILSQLPGIQIERVQVRSNVTYLSYPSGHPQGVDALLTVADFSPRGATGEPFSRLPEGWVRAHLLPATMGGVGGKLNIVATDRMLNHRMMASVENIIRRMMRIAASKPNAAVKLSIRCNYFTRDGKIVEDIPAAITYDAVIVDKSKRGTEYAEIPGQPSVHVTQSNALYHLNAKDGVPVYTGYGPQNSDARFAYKPVGKIKTPSLGAPEPKGALWTDRRKIVIKDLEASGNQSVGKMDAFALQIAYSGQLDDRSKPFDADKAFSKLHKFRADAQEALKKLKTDYLFWFNSQGTALTAYRAEEERYIDSVVQVYGVRNQQMVNEVRTQIFQRAYLQFEQRVRSLRENRLTDEKLLEELAEFSQMTVRASKSFASTRGEDASGVSYSGDFAMGILFRSMALDHVLKLRPHLATEAKVATMLRNLDGNRIELESMLALEKPIESRDKKRIEDALEEIRRVNMTVEKALSETPEGG</sequence>
<proteinExistence type="predicted"/>
<dbReference type="RefSeq" id="WP_089398777.1">
    <property type="nucleotide sequence ID" value="NZ_FZOT01000003.1"/>
</dbReference>
<dbReference type="EMBL" id="FZOT01000003">
    <property type="protein sequence ID" value="SNS54553.1"/>
    <property type="molecule type" value="Genomic_DNA"/>
</dbReference>
<evidence type="ECO:0000256" key="1">
    <source>
        <dbReference type="SAM" id="MobiDB-lite"/>
    </source>
</evidence>
<name>A0A239FE22_9BURK</name>